<dbReference type="GO" id="GO:0016787">
    <property type="term" value="F:hydrolase activity"/>
    <property type="evidence" value="ECO:0007669"/>
    <property type="project" value="UniProtKB-KW"/>
</dbReference>
<gene>
    <name evidence="3" type="ORF">GIY09_11135</name>
</gene>
<keyword evidence="1 3" id="KW-0378">Hydrolase</keyword>
<protein>
    <submittedName>
        <fullName evidence="3">Alpha/beta fold hydrolase</fullName>
    </submittedName>
</protein>
<dbReference type="PANTHER" id="PTHR48081">
    <property type="entry name" value="AB HYDROLASE SUPERFAMILY PROTEIN C4A8.06C"/>
    <property type="match status" value="1"/>
</dbReference>
<dbReference type="Proteomes" id="UP000430975">
    <property type="component" value="Unassembled WGS sequence"/>
</dbReference>
<evidence type="ECO:0000259" key="2">
    <source>
        <dbReference type="Pfam" id="PF07859"/>
    </source>
</evidence>
<dbReference type="EMBL" id="WJQS01000013">
    <property type="protein sequence ID" value="MRI86398.1"/>
    <property type="molecule type" value="Genomic_DNA"/>
</dbReference>
<dbReference type="InterPro" id="IPR013094">
    <property type="entry name" value="AB_hydrolase_3"/>
</dbReference>
<reference evidence="3 4" key="1">
    <citation type="submission" date="2019-11" db="EMBL/GenBank/DDBJ databases">
        <title>Characterisation of Fundicoccus ignavus gen. nov. sp. nov., a novel genus of the family Aerococcaceae isolated from bulk tank milk.</title>
        <authorList>
            <person name="Siebert A."/>
            <person name="Huptas C."/>
            <person name="Wenning M."/>
            <person name="Scherer S."/>
            <person name="Doll E.V."/>
        </authorList>
    </citation>
    <scope>NUCLEOTIDE SEQUENCE [LARGE SCALE GENOMIC DNA]</scope>
    <source>
        <strain evidence="3 4">WS4759</strain>
    </source>
</reference>
<sequence>MNIIMRFALKILSSPKINMREWYKRIRRVQDIFAGRVENKYEFLDWRYYAKDGTHNIKIRIFQPDKKSSDELLVFIHGGGWVLGNVDTYTKDCIKLANRTGRIVLAVDYSKAPEYPFPAGFNDVYQVTNDLMTGLKTKDLLGAKELVLIGNSAGANLVAAVSLRLRDEGKEIPKKQILINPVTYWAHDESSPFKSVHENATGYGLTAKKMQEYMAMYEPDVEERKSPYVAPVMADNFSDQPETLILVSEFDPLRDEGVMYGHLLQEAGNSVEIFEATNTVHDYVFGPLSNQIVEDSYELMKRFLENRLKGSEEYDEVGSKKS</sequence>
<organism evidence="3 4">
    <name type="scientific">Fundicoccus ignavus</name>
    <dbReference type="NCBI Taxonomy" id="2664442"/>
    <lineage>
        <taxon>Bacteria</taxon>
        <taxon>Bacillati</taxon>
        <taxon>Bacillota</taxon>
        <taxon>Bacilli</taxon>
        <taxon>Lactobacillales</taxon>
        <taxon>Aerococcaceae</taxon>
        <taxon>Fundicoccus</taxon>
    </lineage>
</organism>
<proteinExistence type="predicted"/>
<dbReference type="InterPro" id="IPR029058">
    <property type="entry name" value="AB_hydrolase_fold"/>
</dbReference>
<dbReference type="AlphaFoldDB" id="A0A6I2GPG9"/>
<evidence type="ECO:0000313" key="4">
    <source>
        <dbReference type="Proteomes" id="UP000430975"/>
    </source>
</evidence>
<evidence type="ECO:0000256" key="1">
    <source>
        <dbReference type="ARBA" id="ARBA00022801"/>
    </source>
</evidence>
<dbReference type="Pfam" id="PF07859">
    <property type="entry name" value="Abhydrolase_3"/>
    <property type="match status" value="1"/>
</dbReference>
<keyword evidence="4" id="KW-1185">Reference proteome</keyword>
<evidence type="ECO:0000313" key="3">
    <source>
        <dbReference type="EMBL" id="MRI86398.1"/>
    </source>
</evidence>
<dbReference type="Gene3D" id="3.40.50.1820">
    <property type="entry name" value="alpha/beta hydrolase"/>
    <property type="match status" value="1"/>
</dbReference>
<dbReference type="InterPro" id="IPR050300">
    <property type="entry name" value="GDXG_lipolytic_enzyme"/>
</dbReference>
<dbReference type="PANTHER" id="PTHR48081:SF8">
    <property type="entry name" value="ALPHA_BETA HYDROLASE FOLD-3 DOMAIN-CONTAINING PROTEIN-RELATED"/>
    <property type="match status" value="1"/>
</dbReference>
<feature type="domain" description="Alpha/beta hydrolase fold-3" evidence="2">
    <location>
        <begin position="73"/>
        <end position="284"/>
    </location>
</feature>
<name>A0A6I2GPG9_9LACT</name>
<comment type="caution">
    <text evidence="3">The sequence shown here is derived from an EMBL/GenBank/DDBJ whole genome shotgun (WGS) entry which is preliminary data.</text>
</comment>
<accession>A0A6I2GPG9</accession>
<dbReference type="RefSeq" id="WP_153864071.1">
    <property type="nucleotide sequence ID" value="NZ_WJQS01000013.1"/>
</dbReference>
<dbReference type="SUPFAM" id="SSF53474">
    <property type="entry name" value="alpha/beta-Hydrolases"/>
    <property type="match status" value="1"/>
</dbReference>